<keyword evidence="2" id="KW-1185">Reference proteome</keyword>
<accession>A0A564YRL9</accession>
<dbReference type="AlphaFoldDB" id="A0A564YRL9"/>
<gene>
    <name evidence="1" type="ORF">WMSIL1_LOCUS8637</name>
</gene>
<dbReference type="EMBL" id="CABIJS010000333">
    <property type="protein sequence ID" value="VUZ49937.1"/>
    <property type="molecule type" value="Genomic_DNA"/>
</dbReference>
<evidence type="ECO:0000313" key="1">
    <source>
        <dbReference type="EMBL" id="VUZ49937.1"/>
    </source>
</evidence>
<reference evidence="1 2" key="1">
    <citation type="submission" date="2019-07" db="EMBL/GenBank/DDBJ databases">
        <authorList>
            <person name="Jastrzebski P J."/>
            <person name="Paukszto L."/>
            <person name="Jastrzebski P J."/>
        </authorList>
    </citation>
    <scope>NUCLEOTIDE SEQUENCE [LARGE SCALE GENOMIC DNA]</scope>
    <source>
        <strain evidence="1 2">WMS-il1</strain>
    </source>
</reference>
<name>A0A564YRL9_HYMDI</name>
<proteinExistence type="predicted"/>
<evidence type="ECO:0000313" key="2">
    <source>
        <dbReference type="Proteomes" id="UP000321570"/>
    </source>
</evidence>
<organism evidence="1 2">
    <name type="scientific">Hymenolepis diminuta</name>
    <name type="common">Rat tapeworm</name>
    <dbReference type="NCBI Taxonomy" id="6216"/>
    <lineage>
        <taxon>Eukaryota</taxon>
        <taxon>Metazoa</taxon>
        <taxon>Spiralia</taxon>
        <taxon>Lophotrochozoa</taxon>
        <taxon>Platyhelminthes</taxon>
        <taxon>Cestoda</taxon>
        <taxon>Eucestoda</taxon>
        <taxon>Cyclophyllidea</taxon>
        <taxon>Hymenolepididae</taxon>
        <taxon>Hymenolepis</taxon>
    </lineage>
</organism>
<protein>
    <submittedName>
        <fullName evidence="1">Uncharacterized protein</fullName>
    </submittedName>
</protein>
<sequence>MHACQLSAPTHPAHALSSLARSPLHPSLSVTRFNLVVASLNTFFGLINS</sequence>
<dbReference type="Proteomes" id="UP000321570">
    <property type="component" value="Unassembled WGS sequence"/>
</dbReference>